<comment type="subcellular location">
    <subcellularLocation>
        <location evidence="6">Endoplasmic reticulum membrane</location>
        <topology evidence="6">Multi-pass membrane protein</topology>
    </subcellularLocation>
    <subcellularLocation>
        <location evidence="6">Endoplasmic reticulum-Golgi intermediate compartment membrane</location>
        <topology evidence="6">Multi-pass membrane protein</topology>
    </subcellularLocation>
    <subcellularLocation>
        <location evidence="6">Cytoplasmic vesicle</location>
        <location evidence="6">COPII-coated vesicle membrane</location>
        <topology evidence="6">Multi-pass membrane protein</topology>
    </subcellularLocation>
</comment>
<dbReference type="AlphaFoldDB" id="A0A9W8GCP1"/>
<dbReference type="HAMAP" id="MF_03058">
    <property type="entry name" value="VMA21"/>
    <property type="match status" value="1"/>
</dbReference>
<evidence type="ECO:0000256" key="5">
    <source>
        <dbReference type="ARBA" id="ARBA00023329"/>
    </source>
</evidence>
<proteinExistence type="inferred from homology"/>
<evidence type="ECO:0000256" key="3">
    <source>
        <dbReference type="ARBA" id="ARBA00022989"/>
    </source>
</evidence>
<evidence type="ECO:0000256" key="1">
    <source>
        <dbReference type="ARBA" id="ARBA00022692"/>
    </source>
</evidence>
<comment type="similarity">
    <text evidence="6">Belongs to the VMA21 family.</text>
</comment>
<feature type="region of interest" description="Disordered" evidence="7">
    <location>
        <begin position="1"/>
        <end position="54"/>
    </location>
</feature>
<comment type="caution">
    <text evidence="8">The sequence shown here is derived from an EMBL/GenBank/DDBJ whole genome shotgun (WGS) entry which is preliminary data.</text>
</comment>
<dbReference type="GO" id="GO:0012507">
    <property type="term" value="C:ER to Golgi transport vesicle membrane"/>
    <property type="evidence" value="ECO:0007669"/>
    <property type="project" value="UniProtKB-SubCell"/>
</dbReference>
<dbReference type="GO" id="GO:0033116">
    <property type="term" value="C:endoplasmic reticulum-Golgi intermediate compartment membrane"/>
    <property type="evidence" value="ECO:0007669"/>
    <property type="project" value="UniProtKB-SubCell"/>
</dbReference>
<evidence type="ECO:0000256" key="7">
    <source>
        <dbReference type="SAM" id="MobiDB-lite"/>
    </source>
</evidence>
<feature type="transmembrane region" description="Helical" evidence="6">
    <location>
        <begin position="63"/>
        <end position="80"/>
    </location>
</feature>
<organism evidence="8 9">
    <name type="scientific">Coemansia spiralis</name>
    <dbReference type="NCBI Taxonomy" id="417178"/>
    <lineage>
        <taxon>Eukaryota</taxon>
        <taxon>Fungi</taxon>
        <taxon>Fungi incertae sedis</taxon>
        <taxon>Zoopagomycota</taxon>
        <taxon>Kickxellomycotina</taxon>
        <taxon>Kickxellomycetes</taxon>
        <taxon>Kickxellales</taxon>
        <taxon>Kickxellaceae</taxon>
        <taxon>Coemansia</taxon>
    </lineage>
</organism>
<evidence type="ECO:0000313" key="9">
    <source>
        <dbReference type="Proteomes" id="UP001151518"/>
    </source>
</evidence>
<keyword evidence="5 6" id="KW-0968">Cytoplasmic vesicle</keyword>
<dbReference type="InterPro" id="IPR019013">
    <property type="entry name" value="Vma21"/>
</dbReference>
<evidence type="ECO:0000256" key="4">
    <source>
        <dbReference type="ARBA" id="ARBA00023136"/>
    </source>
</evidence>
<keyword evidence="4 6" id="KW-0472">Membrane</keyword>
<comment type="function">
    <text evidence="6">Required for the assembly of the V0 complex of the vacuolar ATPase (V-ATPase) in the endoplasmic reticulum.</text>
</comment>
<dbReference type="GO" id="GO:0005789">
    <property type="term" value="C:endoplasmic reticulum membrane"/>
    <property type="evidence" value="ECO:0007669"/>
    <property type="project" value="UniProtKB-SubCell"/>
</dbReference>
<accession>A0A9W8GCP1</accession>
<feature type="transmembrane region" description="Helical" evidence="6">
    <location>
        <begin position="92"/>
        <end position="113"/>
    </location>
</feature>
<dbReference type="GO" id="GO:0070072">
    <property type="term" value="P:vacuolar proton-transporting V-type ATPase complex assembly"/>
    <property type="evidence" value="ECO:0007669"/>
    <property type="project" value="UniProtKB-UniRule"/>
</dbReference>
<protein>
    <submittedName>
        <fullName evidence="8">Vacuolar ATPase assembly integral membrane protein vma21</fullName>
    </submittedName>
</protein>
<reference evidence="8" key="1">
    <citation type="submission" date="2022-07" db="EMBL/GenBank/DDBJ databases">
        <title>Phylogenomic reconstructions and comparative analyses of Kickxellomycotina fungi.</title>
        <authorList>
            <person name="Reynolds N.K."/>
            <person name="Stajich J.E."/>
            <person name="Barry K."/>
            <person name="Grigoriev I.V."/>
            <person name="Crous P."/>
            <person name="Smith M.E."/>
        </authorList>
    </citation>
    <scope>NUCLEOTIDE SEQUENCE</scope>
    <source>
        <strain evidence="8">NRRL 3115</strain>
    </source>
</reference>
<sequence length="138" mass="15196">MPKKTNTKNIPESDLAVRQRRQKVPESKSESYDPATADSDAQHEEHEETNRTPSIPNNVVRKLAIFSLLLLIAPISVYFVSLKCVFVGSTAASAITAVVAANVVLAAWVYAAWIEDDSGQQEQERQITANSIKNAKEK</sequence>
<dbReference type="PANTHER" id="PTHR31792">
    <property type="entry name" value="VACUOLAR ATPASE ASSEMBLY INTEGRAL MEMBRANE PROTEIN VMA21"/>
    <property type="match status" value="1"/>
</dbReference>
<keyword evidence="3 6" id="KW-1133">Transmembrane helix</keyword>
<dbReference type="Proteomes" id="UP001151518">
    <property type="component" value="Unassembled WGS sequence"/>
</dbReference>
<evidence type="ECO:0000313" key="8">
    <source>
        <dbReference type="EMBL" id="KAJ2680825.1"/>
    </source>
</evidence>
<keyword evidence="1 6" id="KW-0812">Transmembrane</keyword>
<evidence type="ECO:0000256" key="6">
    <source>
        <dbReference type="HAMAP-Rule" id="MF_03058"/>
    </source>
</evidence>
<dbReference type="EMBL" id="JANBTW010000003">
    <property type="protein sequence ID" value="KAJ2680825.1"/>
    <property type="molecule type" value="Genomic_DNA"/>
</dbReference>
<keyword evidence="2 6" id="KW-0256">Endoplasmic reticulum</keyword>
<evidence type="ECO:0000256" key="2">
    <source>
        <dbReference type="ARBA" id="ARBA00022824"/>
    </source>
</evidence>
<comment type="caution">
    <text evidence="6">Lacks conserved residue(s) required for the propagation of feature annotation.</text>
</comment>
<dbReference type="PANTHER" id="PTHR31792:SF3">
    <property type="entry name" value="VACUOLAR ATPASE ASSEMBLY INTEGRAL MEMBRANE PROTEIN VMA21"/>
    <property type="match status" value="1"/>
</dbReference>
<dbReference type="OrthoDB" id="160405at2759"/>
<dbReference type="Pfam" id="PF09446">
    <property type="entry name" value="VMA21"/>
    <property type="match status" value="1"/>
</dbReference>
<name>A0A9W8GCP1_9FUNG</name>
<feature type="compositionally biased region" description="Basic and acidic residues" evidence="7">
    <location>
        <begin position="40"/>
        <end position="50"/>
    </location>
</feature>
<gene>
    <name evidence="8" type="primary">VMA21</name>
    <name evidence="8" type="ORF">GGI25_000461</name>
</gene>